<name>A0A0S2JYP9_9GAMM</name>
<organism evidence="3 4">
    <name type="scientific">Pseudoalteromonas phenolica</name>
    <dbReference type="NCBI Taxonomy" id="161398"/>
    <lineage>
        <taxon>Bacteria</taxon>
        <taxon>Pseudomonadati</taxon>
        <taxon>Pseudomonadota</taxon>
        <taxon>Gammaproteobacteria</taxon>
        <taxon>Alteromonadales</taxon>
        <taxon>Pseudoalteromonadaceae</taxon>
        <taxon>Pseudoalteromonas</taxon>
    </lineage>
</organism>
<dbReference type="STRING" id="161398.PP2015_771"/>
<evidence type="ECO:0000313" key="4">
    <source>
        <dbReference type="Proteomes" id="UP000061457"/>
    </source>
</evidence>
<accession>A0A0S2JYP9</accession>
<dbReference type="EMBL" id="CP013187">
    <property type="protein sequence ID" value="ALO41290.1"/>
    <property type="molecule type" value="Genomic_DNA"/>
</dbReference>
<feature type="signal peptide" evidence="2">
    <location>
        <begin position="1"/>
        <end position="19"/>
    </location>
</feature>
<feature type="region of interest" description="Disordered" evidence="1">
    <location>
        <begin position="22"/>
        <end position="41"/>
    </location>
</feature>
<dbReference type="OrthoDB" id="5389341at2"/>
<evidence type="ECO:0000256" key="1">
    <source>
        <dbReference type="SAM" id="MobiDB-lite"/>
    </source>
</evidence>
<evidence type="ECO:0000256" key="2">
    <source>
        <dbReference type="SAM" id="SignalP"/>
    </source>
</evidence>
<dbReference type="PROSITE" id="PS51257">
    <property type="entry name" value="PROKAR_LIPOPROTEIN"/>
    <property type="match status" value="1"/>
</dbReference>
<keyword evidence="4" id="KW-1185">Reference proteome</keyword>
<dbReference type="PATRIC" id="fig|161398.10.peg.784"/>
<sequence>MKKYLLTPLAAALTLTLTACGGGSSGEDTTEKGPGSGGGVTTPLQKISLEAYTYSCQTETPYSTDIVFHNEAGKPVGTAKTNAEGVFSGEVPKDTKHVSVLGDEVEYDDGEYKKIRTVLDIENRTNLGKFYFNQFKSDCGCETYTLDTSELTYMETGYSLYAGYFSSVTDTVRVCTDEDIYFSVVANDSNEAKATIMALPTDTKTIKLTDADFADQGVWVDHQVSAGTEYITTAGYFEEIHAFKFYQHRQVEQLTPVFIFPTLTEHNFYRQYFDEDSYVGDVNVRMRSQARSRIKNDGSLELTELPIISAGLSADIVAFANASDLSYDFTSVDDRLTNTEIDFSFLVDDAAETRFDMNIRGYISGKVPDLSFGSVFPEPEGNATLEQLDIFLYGYAGNPTDKKSVDGLLEEIAQGKHLTKDKFSNYVYIDLDASLN</sequence>
<keyword evidence="2" id="KW-0732">Signal</keyword>
<reference evidence="3 4" key="1">
    <citation type="submission" date="2015-11" db="EMBL/GenBank/DDBJ databases">
        <authorList>
            <person name="Zhang Y."/>
            <person name="Guo Z."/>
        </authorList>
    </citation>
    <scope>NUCLEOTIDE SEQUENCE [LARGE SCALE GENOMIC DNA]</scope>
    <source>
        <strain evidence="3 4">KCTC 12086</strain>
    </source>
</reference>
<evidence type="ECO:0000313" key="3">
    <source>
        <dbReference type="EMBL" id="ALO41290.1"/>
    </source>
</evidence>
<proteinExistence type="predicted"/>
<dbReference type="Proteomes" id="UP000061457">
    <property type="component" value="Chromosome I"/>
</dbReference>
<dbReference type="KEGG" id="pphe:PP2015_771"/>
<dbReference type="AlphaFoldDB" id="A0A0S2JYP9"/>
<feature type="chain" id="PRO_5006600888" description="Lipoprotein" evidence="2">
    <location>
        <begin position="20"/>
        <end position="436"/>
    </location>
</feature>
<protein>
    <recommendedName>
        <fullName evidence="5">Lipoprotein</fullName>
    </recommendedName>
</protein>
<dbReference type="RefSeq" id="WP_058029043.1">
    <property type="nucleotide sequence ID" value="NZ_CP013187.1"/>
</dbReference>
<gene>
    <name evidence="3" type="ORF">PP2015_771</name>
</gene>
<evidence type="ECO:0008006" key="5">
    <source>
        <dbReference type="Google" id="ProtNLM"/>
    </source>
</evidence>